<accession>A0A1H6F416</accession>
<dbReference type="AlphaFoldDB" id="A0A1H6F416"/>
<dbReference type="Proteomes" id="UP000236732">
    <property type="component" value="Unassembled WGS sequence"/>
</dbReference>
<keyword evidence="2" id="KW-1185">Reference proteome</keyword>
<evidence type="ECO:0000313" key="2">
    <source>
        <dbReference type="Proteomes" id="UP000236732"/>
    </source>
</evidence>
<organism evidence="1 2">
    <name type="scientific">Nonomuraea solani</name>
    <dbReference type="NCBI Taxonomy" id="1144553"/>
    <lineage>
        <taxon>Bacteria</taxon>
        <taxon>Bacillati</taxon>
        <taxon>Actinomycetota</taxon>
        <taxon>Actinomycetes</taxon>
        <taxon>Streptosporangiales</taxon>
        <taxon>Streptosporangiaceae</taxon>
        <taxon>Nonomuraea</taxon>
    </lineage>
</organism>
<sequence length="111" mass="12113">MRTLAVCQGCLVDKARAIAYVNRHVARGSGDVLGVLSRNIIPAIDAEIGIDGRGPSVPGSTHIRPAMRASFITTLYANSRRRQQMIDEGYALGMELFSRWAAADEPKEREA</sequence>
<protein>
    <submittedName>
        <fullName evidence="1">Uncharacterized protein</fullName>
    </submittedName>
</protein>
<dbReference type="RefSeq" id="WP_103964727.1">
    <property type="nucleotide sequence ID" value="NZ_FNVT01000044.1"/>
</dbReference>
<gene>
    <name evidence="1" type="ORF">SAMN05444920_1444</name>
</gene>
<proteinExistence type="predicted"/>
<dbReference type="EMBL" id="FNVT01000044">
    <property type="protein sequence ID" value="SEH03785.1"/>
    <property type="molecule type" value="Genomic_DNA"/>
</dbReference>
<evidence type="ECO:0000313" key="1">
    <source>
        <dbReference type="EMBL" id="SEH03785.1"/>
    </source>
</evidence>
<name>A0A1H6F416_9ACTN</name>
<reference evidence="1 2" key="1">
    <citation type="submission" date="2016-10" db="EMBL/GenBank/DDBJ databases">
        <authorList>
            <person name="de Groot N.N."/>
        </authorList>
    </citation>
    <scope>NUCLEOTIDE SEQUENCE [LARGE SCALE GENOMIC DNA]</scope>
    <source>
        <strain evidence="1 2">CGMCC 4.7037</strain>
    </source>
</reference>